<keyword evidence="3" id="KW-1185">Reference proteome</keyword>
<evidence type="ECO:0000259" key="1">
    <source>
        <dbReference type="Pfam" id="PF05193"/>
    </source>
</evidence>
<dbReference type="InterPro" id="IPR011249">
    <property type="entry name" value="Metalloenz_LuxS/M16"/>
</dbReference>
<organism evidence="2 3">
    <name type="scientific">Flavobacterium plantiphilum</name>
    <dbReference type="NCBI Taxonomy" id="3163297"/>
    <lineage>
        <taxon>Bacteria</taxon>
        <taxon>Pseudomonadati</taxon>
        <taxon>Bacteroidota</taxon>
        <taxon>Flavobacteriia</taxon>
        <taxon>Flavobacteriales</taxon>
        <taxon>Flavobacteriaceae</taxon>
        <taxon>Flavobacterium</taxon>
    </lineage>
</organism>
<gene>
    <name evidence="2" type="ORF">ABS764_12625</name>
</gene>
<dbReference type="Gene3D" id="3.30.830.10">
    <property type="entry name" value="Metalloenzyme, LuxS/M16 peptidase-like"/>
    <property type="match status" value="1"/>
</dbReference>
<evidence type="ECO:0000313" key="2">
    <source>
        <dbReference type="EMBL" id="MFL9831694.1"/>
    </source>
</evidence>
<evidence type="ECO:0000313" key="3">
    <source>
        <dbReference type="Proteomes" id="UP001629260"/>
    </source>
</evidence>
<comment type="caution">
    <text evidence="2">The sequence shown here is derived from an EMBL/GenBank/DDBJ whole genome shotgun (WGS) entry which is preliminary data.</text>
</comment>
<dbReference type="RefSeq" id="WP_408082303.1">
    <property type="nucleotide sequence ID" value="NZ_JBELQA010000007.1"/>
</dbReference>
<protein>
    <submittedName>
        <fullName evidence="2">Insulinase family protein</fullName>
    </submittedName>
</protein>
<sequence>MQKYIRNIASEEKEKKTFVNHNIEPKKGNTTIHFNRSMEIPKTTAYVHLTGAVKYWQQTAYEMYMIGELLSKRFLQTIREEEGESYGVQINGSLQKLPSSRFDIVLNFDCKPEKKEKLIEIVWKELNQLKNNPPVGGDLDDIKKDMLKQREESKMTNSFWNSVLSAIYLWDNQYLNEGDYENLTYEELPNSNQ</sequence>
<dbReference type="InterPro" id="IPR007863">
    <property type="entry name" value="Peptidase_M16_C"/>
</dbReference>
<dbReference type="Proteomes" id="UP001629260">
    <property type="component" value="Unassembled WGS sequence"/>
</dbReference>
<reference evidence="2 3" key="1">
    <citation type="submission" date="2024-06" db="EMBL/GenBank/DDBJ databases">
        <authorList>
            <person name="Kaempfer P."/>
            <person name="Viver T."/>
        </authorList>
    </citation>
    <scope>NUCLEOTIDE SEQUENCE [LARGE SCALE GENOMIC DNA]</scope>
    <source>
        <strain evidence="2 3">ST-87</strain>
    </source>
</reference>
<accession>A0ABW8XVJ9</accession>
<dbReference type="EMBL" id="JBELQA010000007">
    <property type="protein sequence ID" value="MFL9831694.1"/>
    <property type="molecule type" value="Genomic_DNA"/>
</dbReference>
<proteinExistence type="predicted"/>
<feature type="domain" description="Peptidase M16 C-terminal" evidence="1">
    <location>
        <begin position="2"/>
        <end position="143"/>
    </location>
</feature>
<dbReference type="Pfam" id="PF05193">
    <property type="entry name" value="Peptidase_M16_C"/>
    <property type="match status" value="1"/>
</dbReference>
<dbReference type="SUPFAM" id="SSF63411">
    <property type="entry name" value="LuxS/MPP-like metallohydrolase"/>
    <property type="match status" value="1"/>
</dbReference>
<name>A0ABW8XVJ9_9FLAO</name>